<protein>
    <submittedName>
        <fullName evidence="1">Uncharacterized protein</fullName>
    </submittedName>
</protein>
<name>A0A242ZAS7_9BACI</name>
<dbReference type="GO" id="GO:0016491">
    <property type="term" value="F:oxidoreductase activity"/>
    <property type="evidence" value="ECO:0007669"/>
    <property type="project" value="InterPro"/>
</dbReference>
<reference evidence="1 2" key="1">
    <citation type="submission" date="2016-10" db="EMBL/GenBank/DDBJ databases">
        <title>Comparative genomics of Bacillus thuringiensis reveals a path to pathogens against multiple invertebrate hosts.</title>
        <authorList>
            <person name="Zheng J."/>
            <person name="Gao Q."/>
            <person name="Liu H."/>
            <person name="Peng D."/>
            <person name="Ruan L."/>
            <person name="Sun M."/>
        </authorList>
    </citation>
    <scope>NUCLEOTIDE SEQUENCE [LARGE SCALE GENOMIC DNA]</scope>
    <source>
        <strain evidence="1">BGSC 4BK1</strain>
    </source>
</reference>
<organism evidence="1 2">
    <name type="scientific">Bacillus wiedmannii</name>
    <dbReference type="NCBI Taxonomy" id="1890302"/>
    <lineage>
        <taxon>Bacteria</taxon>
        <taxon>Bacillati</taxon>
        <taxon>Bacillota</taxon>
        <taxon>Bacilli</taxon>
        <taxon>Bacillales</taxon>
        <taxon>Bacillaceae</taxon>
        <taxon>Bacillus</taxon>
        <taxon>Bacillus cereus group</taxon>
    </lineage>
</organism>
<dbReference type="Gene3D" id="3.40.109.10">
    <property type="entry name" value="NADH Oxidase"/>
    <property type="match status" value="1"/>
</dbReference>
<dbReference type="SUPFAM" id="SSF55469">
    <property type="entry name" value="FMN-dependent nitroreductase-like"/>
    <property type="match status" value="1"/>
</dbReference>
<proteinExistence type="predicted"/>
<dbReference type="AlphaFoldDB" id="A0A242ZAS7"/>
<evidence type="ECO:0000313" key="1">
    <source>
        <dbReference type="EMBL" id="OTX89977.1"/>
    </source>
</evidence>
<dbReference type="Proteomes" id="UP000194945">
    <property type="component" value="Unassembled WGS sequence"/>
</dbReference>
<accession>A0A242ZAS7</accession>
<comment type="caution">
    <text evidence="1">The sequence shown here is derived from an EMBL/GenBank/DDBJ whole genome shotgun (WGS) entry which is preliminary data.</text>
</comment>
<gene>
    <name evidence="1" type="ORF">BK730_13215</name>
</gene>
<sequence length="66" mass="7793">MQFMLTALAHKYDSTPIREHDKENNNTFFGLEKERYVSVIILSIDKIANEGYATYRLPVERTAKWK</sequence>
<evidence type="ECO:0000313" key="2">
    <source>
        <dbReference type="Proteomes" id="UP000194945"/>
    </source>
</evidence>
<dbReference type="EMBL" id="NFDE01000045">
    <property type="protein sequence ID" value="OTX89977.1"/>
    <property type="molecule type" value="Genomic_DNA"/>
</dbReference>
<dbReference type="InterPro" id="IPR000415">
    <property type="entry name" value="Nitroreductase-like"/>
</dbReference>